<dbReference type="InterPro" id="IPR047181">
    <property type="entry name" value="DP13A/B"/>
</dbReference>
<dbReference type="GO" id="GO:0010008">
    <property type="term" value="C:endosome membrane"/>
    <property type="evidence" value="ECO:0007669"/>
    <property type="project" value="TreeGrafter"/>
</dbReference>
<reference evidence="1 2" key="1">
    <citation type="journal article" date="2018" name="Nat. Ecol. Evol.">
        <title>Shark genomes provide insights into elasmobranch evolution and the origin of vertebrates.</title>
        <authorList>
            <person name="Hara Y"/>
            <person name="Yamaguchi K"/>
            <person name="Onimaru K"/>
            <person name="Kadota M"/>
            <person name="Koyanagi M"/>
            <person name="Keeley SD"/>
            <person name="Tatsumi K"/>
            <person name="Tanaka K"/>
            <person name="Motone F"/>
            <person name="Kageyama Y"/>
            <person name="Nozu R"/>
            <person name="Adachi N"/>
            <person name="Nishimura O"/>
            <person name="Nakagawa R"/>
            <person name="Tanegashima C"/>
            <person name="Kiyatake I"/>
            <person name="Matsumoto R"/>
            <person name="Murakumo K"/>
            <person name="Nishida K"/>
            <person name="Terakita A"/>
            <person name="Kuratani S"/>
            <person name="Sato K"/>
            <person name="Hyodo S Kuraku.S."/>
        </authorList>
    </citation>
    <scope>NUCLEOTIDE SEQUENCE [LARGE SCALE GENOMIC DNA]</scope>
</reference>
<evidence type="ECO:0000313" key="1">
    <source>
        <dbReference type="EMBL" id="GCB83088.1"/>
    </source>
</evidence>
<comment type="caution">
    <text evidence="1">The sequence shown here is derived from an EMBL/GenBank/DDBJ whole genome shotgun (WGS) entry which is preliminary data.</text>
</comment>
<gene>
    <name evidence="1" type="ORF">scyTo_0023723</name>
</gene>
<organism evidence="1 2">
    <name type="scientific">Scyliorhinus torazame</name>
    <name type="common">Cloudy catshark</name>
    <name type="synonym">Catulus torazame</name>
    <dbReference type="NCBI Taxonomy" id="75743"/>
    <lineage>
        <taxon>Eukaryota</taxon>
        <taxon>Metazoa</taxon>
        <taxon>Chordata</taxon>
        <taxon>Craniata</taxon>
        <taxon>Vertebrata</taxon>
        <taxon>Chondrichthyes</taxon>
        <taxon>Elasmobranchii</taxon>
        <taxon>Galeomorphii</taxon>
        <taxon>Galeoidea</taxon>
        <taxon>Carcharhiniformes</taxon>
        <taxon>Scyliorhinidae</taxon>
        <taxon>Scyliorhinus</taxon>
    </lineage>
</organism>
<dbReference type="OrthoDB" id="10070851at2759"/>
<feature type="non-terminal residue" evidence="1">
    <location>
        <position position="1"/>
    </location>
</feature>
<dbReference type="Proteomes" id="UP000288216">
    <property type="component" value="Unassembled WGS sequence"/>
</dbReference>
<dbReference type="AlphaFoldDB" id="A0A401QCG8"/>
<evidence type="ECO:0008006" key="3">
    <source>
        <dbReference type="Google" id="ProtNLM"/>
    </source>
</evidence>
<proteinExistence type="predicted"/>
<protein>
    <recommendedName>
        <fullName evidence="3">PID domain-containing protein</fullName>
    </recommendedName>
</protein>
<evidence type="ECO:0000313" key="2">
    <source>
        <dbReference type="Proteomes" id="UP000288216"/>
    </source>
</evidence>
<name>A0A401QCG8_SCYTO</name>
<feature type="non-terminal residue" evidence="1">
    <location>
        <position position="61"/>
    </location>
</feature>
<accession>A0A401QCG8</accession>
<dbReference type="GO" id="GO:0023052">
    <property type="term" value="P:signaling"/>
    <property type="evidence" value="ECO:0007669"/>
    <property type="project" value="TreeGrafter"/>
</dbReference>
<keyword evidence="2" id="KW-1185">Reference proteome</keyword>
<dbReference type="InterPro" id="IPR011993">
    <property type="entry name" value="PH-like_dom_sf"/>
</dbReference>
<dbReference type="PANTHER" id="PTHR46415:SF2">
    <property type="entry name" value="BETA, PUTATIVE-RELATED"/>
    <property type="match status" value="1"/>
</dbReference>
<dbReference type="EMBL" id="BFAA01032935">
    <property type="protein sequence ID" value="GCB83088.1"/>
    <property type="molecule type" value="Genomic_DNA"/>
</dbReference>
<dbReference type="PANTHER" id="PTHR46415">
    <property type="entry name" value="ADAPTOR PROTEIN, PHOSPHOTYROSINE INTERACTION, PH DOMAIN AND LEUCINE ZIPPER-CONTAINING 2"/>
    <property type="match status" value="1"/>
</dbReference>
<dbReference type="STRING" id="75743.A0A401QCG8"/>
<dbReference type="Gene3D" id="2.30.29.30">
    <property type="entry name" value="Pleckstrin-homology domain (PH domain)/Phosphotyrosine-binding domain (PTB)"/>
    <property type="match status" value="1"/>
</dbReference>
<sequence>FIDPQTQITKASFSLNDVTLYATHEDNKRLIGFVARVSDSLSESKALLNCCIFETNDDGDE</sequence>
<dbReference type="SUPFAM" id="SSF50729">
    <property type="entry name" value="PH domain-like"/>
    <property type="match status" value="1"/>
</dbReference>